<reference evidence="3 4" key="1">
    <citation type="journal article" date="2019" name="Commun. Biol.">
        <title>The bagworm genome reveals a unique fibroin gene that provides high tensile strength.</title>
        <authorList>
            <person name="Kono N."/>
            <person name="Nakamura H."/>
            <person name="Ohtoshi R."/>
            <person name="Tomita M."/>
            <person name="Numata K."/>
            <person name="Arakawa K."/>
        </authorList>
    </citation>
    <scope>NUCLEOTIDE SEQUENCE [LARGE SCALE GENOMIC DNA]</scope>
</reference>
<feature type="coiled-coil region" evidence="1">
    <location>
        <begin position="31"/>
        <end position="65"/>
    </location>
</feature>
<dbReference type="EMBL" id="BGZK01000621">
    <property type="protein sequence ID" value="GBP53318.1"/>
    <property type="molecule type" value="Genomic_DNA"/>
</dbReference>
<protein>
    <submittedName>
        <fullName evidence="3">Uncharacterized protein</fullName>
    </submittedName>
</protein>
<dbReference type="AlphaFoldDB" id="A0A4C1WPK5"/>
<accession>A0A4C1WPK5</accession>
<name>A0A4C1WPK5_EUMVA</name>
<evidence type="ECO:0000256" key="1">
    <source>
        <dbReference type="SAM" id="Coils"/>
    </source>
</evidence>
<dbReference type="Proteomes" id="UP000299102">
    <property type="component" value="Unassembled WGS sequence"/>
</dbReference>
<organism evidence="3 4">
    <name type="scientific">Eumeta variegata</name>
    <name type="common">Bagworm moth</name>
    <name type="synonym">Eumeta japonica</name>
    <dbReference type="NCBI Taxonomy" id="151549"/>
    <lineage>
        <taxon>Eukaryota</taxon>
        <taxon>Metazoa</taxon>
        <taxon>Ecdysozoa</taxon>
        <taxon>Arthropoda</taxon>
        <taxon>Hexapoda</taxon>
        <taxon>Insecta</taxon>
        <taxon>Pterygota</taxon>
        <taxon>Neoptera</taxon>
        <taxon>Endopterygota</taxon>
        <taxon>Lepidoptera</taxon>
        <taxon>Glossata</taxon>
        <taxon>Ditrysia</taxon>
        <taxon>Tineoidea</taxon>
        <taxon>Psychidae</taxon>
        <taxon>Oiketicinae</taxon>
        <taxon>Eumeta</taxon>
    </lineage>
</organism>
<feature type="region of interest" description="Disordered" evidence="2">
    <location>
        <begin position="72"/>
        <end position="94"/>
    </location>
</feature>
<keyword evidence="1" id="KW-0175">Coiled coil</keyword>
<evidence type="ECO:0000313" key="4">
    <source>
        <dbReference type="Proteomes" id="UP000299102"/>
    </source>
</evidence>
<sequence length="115" mass="13422">MDYVSIFLIDNNPPTTRPTITRNELSTKVICKKKKTTYASFKAKYNQLERRNLEWSVKRQRLNQTRRIFSEATPQTKAAYRSPAPPRRSLRAISPGVCRRPRTYLPAALPSDRRL</sequence>
<keyword evidence="4" id="KW-1185">Reference proteome</keyword>
<evidence type="ECO:0000313" key="3">
    <source>
        <dbReference type="EMBL" id="GBP53318.1"/>
    </source>
</evidence>
<gene>
    <name evidence="3" type="ORF">EVAR_46575_1</name>
</gene>
<evidence type="ECO:0000256" key="2">
    <source>
        <dbReference type="SAM" id="MobiDB-lite"/>
    </source>
</evidence>
<proteinExistence type="predicted"/>
<comment type="caution">
    <text evidence="3">The sequence shown here is derived from an EMBL/GenBank/DDBJ whole genome shotgun (WGS) entry which is preliminary data.</text>
</comment>